<protein>
    <submittedName>
        <fullName evidence="2">Uncharacterized protein</fullName>
    </submittedName>
</protein>
<dbReference type="Proteomes" id="UP000193689">
    <property type="component" value="Unassembled WGS sequence"/>
</dbReference>
<organism evidence="2 3">
    <name type="scientific">Pseudomassariella vexata</name>
    <dbReference type="NCBI Taxonomy" id="1141098"/>
    <lineage>
        <taxon>Eukaryota</taxon>
        <taxon>Fungi</taxon>
        <taxon>Dikarya</taxon>
        <taxon>Ascomycota</taxon>
        <taxon>Pezizomycotina</taxon>
        <taxon>Sordariomycetes</taxon>
        <taxon>Xylariomycetidae</taxon>
        <taxon>Amphisphaeriales</taxon>
        <taxon>Pseudomassariaceae</taxon>
        <taxon>Pseudomassariella</taxon>
    </lineage>
</organism>
<evidence type="ECO:0000256" key="1">
    <source>
        <dbReference type="SAM" id="MobiDB-lite"/>
    </source>
</evidence>
<feature type="region of interest" description="Disordered" evidence="1">
    <location>
        <begin position="155"/>
        <end position="181"/>
    </location>
</feature>
<dbReference type="RefSeq" id="XP_040718113.1">
    <property type="nucleotide sequence ID" value="XM_040865227.1"/>
</dbReference>
<feature type="compositionally biased region" description="Polar residues" evidence="1">
    <location>
        <begin position="169"/>
        <end position="181"/>
    </location>
</feature>
<feature type="compositionally biased region" description="Basic and acidic residues" evidence="1">
    <location>
        <begin position="11"/>
        <end position="22"/>
    </location>
</feature>
<dbReference type="InParanoid" id="A0A1Y2E7H1"/>
<dbReference type="GeneID" id="63781439"/>
<evidence type="ECO:0000313" key="2">
    <source>
        <dbReference type="EMBL" id="ORY67489.1"/>
    </source>
</evidence>
<reference evidence="2 3" key="1">
    <citation type="submission" date="2016-07" db="EMBL/GenBank/DDBJ databases">
        <title>Pervasive Adenine N6-methylation of Active Genes in Fungi.</title>
        <authorList>
            <consortium name="DOE Joint Genome Institute"/>
            <person name="Mondo S.J."/>
            <person name="Dannebaum R.O."/>
            <person name="Kuo R.C."/>
            <person name="Labutti K."/>
            <person name="Haridas S."/>
            <person name="Kuo A."/>
            <person name="Salamov A."/>
            <person name="Ahrendt S.R."/>
            <person name="Lipzen A."/>
            <person name="Sullivan W."/>
            <person name="Andreopoulos W.B."/>
            <person name="Clum A."/>
            <person name="Lindquist E."/>
            <person name="Daum C."/>
            <person name="Ramamoorthy G.K."/>
            <person name="Gryganskyi A."/>
            <person name="Culley D."/>
            <person name="Magnuson J.K."/>
            <person name="James T.Y."/>
            <person name="O'Malley M.A."/>
            <person name="Stajich J.E."/>
            <person name="Spatafora J.W."/>
            <person name="Visel A."/>
            <person name="Grigoriev I.V."/>
        </authorList>
    </citation>
    <scope>NUCLEOTIDE SEQUENCE [LARGE SCALE GENOMIC DNA]</scope>
    <source>
        <strain evidence="2 3">CBS 129021</strain>
    </source>
</reference>
<dbReference type="EMBL" id="MCFJ01000004">
    <property type="protein sequence ID" value="ORY67489.1"/>
    <property type="molecule type" value="Genomic_DNA"/>
</dbReference>
<evidence type="ECO:0000313" key="3">
    <source>
        <dbReference type="Proteomes" id="UP000193689"/>
    </source>
</evidence>
<feature type="region of interest" description="Disordered" evidence="1">
    <location>
        <begin position="1"/>
        <end position="60"/>
    </location>
</feature>
<feature type="compositionally biased region" description="Low complexity" evidence="1">
    <location>
        <begin position="38"/>
        <end position="57"/>
    </location>
</feature>
<proteinExistence type="predicted"/>
<gene>
    <name evidence="2" type="ORF">BCR38DRAFT_522417</name>
</gene>
<comment type="caution">
    <text evidence="2">The sequence shown here is derived from an EMBL/GenBank/DDBJ whole genome shotgun (WGS) entry which is preliminary data.</text>
</comment>
<dbReference type="AlphaFoldDB" id="A0A1Y2E7H1"/>
<keyword evidence="3" id="KW-1185">Reference proteome</keyword>
<name>A0A1Y2E7H1_9PEZI</name>
<accession>A0A1Y2E7H1</accession>
<sequence length="255" mass="28648">MADQATRRSKRLAEKTPSKEGLKSPPKRSQVSQGVKKQPQSQNDSPSRPSSRQQSVSGLSFVSTRSSLGDFISPDTFAAKQRAGSRDSLDLLTRRQGMFGRNSEDRAFLAARAQDVPSQDPRRRDVSMNPIFEGQSVDVAEQKLVSIQKAKDAYIRRPDLDPDQPLPSVESSTQTGQLSRPYQTVRDPIATFPPVPSHKTVWSNLLIENSRQNFNTSIIRRRPVGPWPEGYYHASGSLRDDRQVLDRFPWPAITY</sequence>